<protein>
    <submittedName>
        <fullName evidence="2">Uncharacterized protein</fullName>
    </submittedName>
</protein>
<feature type="compositionally biased region" description="Basic and acidic residues" evidence="1">
    <location>
        <begin position="1"/>
        <end position="14"/>
    </location>
</feature>
<comment type="caution">
    <text evidence="2">The sequence shown here is derived from an EMBL/GenBank/DDBJ whole genome shotgun (WGS) entry which is preliminary data.</text>
</comment>
<proteinExistence type="predicted"/>
<name>A0A839RW68_9ACTN</name>
<gene>
    <name evidence="2" type="ORF">FHU29_004578</name>
</gene>
<feature type="region of interest" description="Disordered" evidence="1">
    <location>
        <begin position="1"/>
        <end position="23"/>
    </location>
</feature>
<sequence length="34" mass="4064">MRSHRDQLQYRRLPEAAAPRHASTAWVPEAIYER</sequence>
<evidence type="ECO:0000256" key="1">
    <source>
        <dbReference type="SAM" id="MobiDB-lite"/>
    </source>
</evidence>
<dbReference type="Proteomes" id="UP000567922">
    <property type="component" value="Unassembled WGS sequence"/>
</dbReference>
<dbReference type="EMBL" id="JACHWS010000006">
    <property type="protein sequence ID" value="MBB3040083.1"/>
    <property type="molecule type" value="Genomic_DNA"/>
</dbReference>
<evidence type="ECO:0000313" key="3">
    <source>
        <dbReference type="Proteomes" id="UP000567922"/>
    </source>
</evidence>
<accession>A0A839RW68</accession>
<reference evidence="2 3" key="1">
    <citation type="submission" date="2020-08" db="EMBL/GenBank/DDBJ databases">
        <title>Sequencing the genomes of 1000 actinobacteria strains.</title>
        <authorList>
            <person name="Klenk H.-P."/>
        </authorList>
    </citation>
    <scope>NUCLEOTIDE SEQUENCE [LARGE SCALE GENOMIC DNA]</scope>
    <source>
        <strain evidence="2 3">DSM 45258</strain>
    </source>
</reference>
<keyword evidence="3" id="KW-1185">Reference proteome</keyword>
<evidence type="ECO:0000313" key="2">
    <source>
        <dbReference type="EMBL" id="MBB3040083.1"/>
    </source>
</evidence>
<dbReference type="AlphaFoldDB" id="A0A839RW68"/>
<organism evidence="2 3">
    <name type="scientific">Hoyosella altamirensis</name>
    <dbReference type="NCBI Taxonomy" id="616997"/>
    <lineage>
        <taxon>Bacteria</taxon>
        <taxon>Bacillati</taxon>
        <taxon>Actinomycetota</taxon>
        <taxon>Actinomycetes</taxon>
        <taxon>Mycobacteriales</taxon>
        <taxon>Hoyosellaceae</taxon>
        <taxon>Hoyosella</taxon>
    </lineage>
</organism>